<evidence type="ECO:0000259" key="1">
    <source>
        <dbReference type="Pfam" id="PF00881"/>
    </source>
</evidence>
<gene>
    <name evidence="2" type="ORF">QSP1433_LOCUS3475</name>
</gene>
<proteinExistence type="predicted"/>
<dbReference type="SUPFAM" id="SSF55469">
    <property type="entry name" value="FMN-dependent nitroreductase-like"/>
    <property type="match status" value="1"/>
</dbReference>
<dbReference type="InterPro" id="IPR029479">
    <property type="entry name" value="Nitroreductase"/>
</dbReference>
<sequence>MYPPTKASAEYMKRRRKIAYDMYQLLGIDRSDQMGRLMHLQKNFAFFGAPVAIFVTLDRIVDRNGWGHAGMALQNIALLAEEQGLQTCFQEAWANFPSVVYETLGVPGDEILWCAVALGQEDKSAKVNSLVTEREPLHSLTRFYGFNDDNLSKL</sequence>
<dbReference type="AlphaFoldDB" id="A0A7S2W7Z1"/>
<protein>
    <recommendedName>
        <fullName evidence="1">Nitroreductase domain-containing protein</fullName>
    </recommendedName>
</protein>
<evidence type="ECO:0000313" key="2">
    <source>
        <dbReference type="EMBL" id="CAD9671238.1"/>
    </source>
</evidence>
<accession>A0A7S2W7Z1</accession>
<dbReference type="GO" id="GO:0016491">
    <property type="term" value="F:oxidoreductase activity"/>
    <property type="evidence" value="ECO:0007669"/>
    <property type="project" value="InterPro"/>
</dbReference>
<organism evidence="2">
    <name type="scientific">Mucochytrium quahogii</name>
    <dbReference type="NCBI Taxonomy" id="96639"/>
    <lineage>
        <taxon>Eukaryota</taxon>
        <taxon>Sar</taxon>
        <taxon>Stramenopiles</taxon>
        <taxon>Bigyra</taxon>
        <taxon>Labyrinthulomycetes</taxon>
        <taxon>Thraustochytrida</taxon>
        <taxon>Thraustochytriidae</taxon>
        <taxon>Mucochytrium</taxon>
    </lineage>
</organism>
<dbReference type="InterPro" id="IPR000415">
    <property type="entry name" value="Nitroreductase-like"/>
</dbReference>
<feature type="domain" description="Nitroreductase" evidence="1">
    <location>
        <begin position="29"/>
        <end position="119"/>
    </location>
</feature>
<reference evidence="2" key="1">
    <citation type="submission" date="2021-01" db="EMBL/GenBank/DDBJ databases">
        <authorList>
            <person name="Corre E."/>
            <person name="Pelletier E."/>
            <person name="Niang G."/>
            <person name="Scheremetjew M."/>
            <person name="Finn R."/>
            <person name="Kale V."/>
            <person name="Holt S."/>
            <person name="Cochrane G."/>
            <person name="Meng A."/>
            <person name="Brown T."/>
            <person name="Cohen L."/>
        </authorList>
    </citation>
    <scope>NUCLEOTIDE SEQUENCE</scope>
    <source>
        <strain evidence="2">NY070348D</strain>
    </source>
</reference>
<name>A0A7S2W7Z1_9STRA</name>
<dbReference type="Pfam" id="PF00881">
    <property type="entry name" value="Nitroreductase"/>
    <property type="match status" value="1"/>
</dbReference>
<dbReference type="EMBL" id="HBHK01005865">
    <property type="protein sequence ID" value="CAD9671238.1"/>
    <property type="molecule type" value="Transcribed_RNA"/>
</dbReference>
<dbReference type="Gene3D" id="3.40.109.10">
    <property type="entry name" value="NADH Oxidase"/>
    <property type="match status" value="1"/>
</dbReference>